<dbReference type="AlphaFoldDB" id="A0AAV4RPS7"/>
<keyword evidence="2" id="KW-1185">Reference proteome</keyword>
<dbReference type="Proteomes" id="UP001054945">
    <property type="component" value="Unassembled WGS sequence"/>
</dbReference>
<protein>
    <submittedName>
        <fullName evidence="1">Uncharacterized protein</fullName>
    </submittedName>
</protein>
<name>A0AAV4RPS7_CAEEX</name>
<reference evidence="1 2" key="1">
    <citation type="submission" date="2021-06" db="EMBL/GenBank/DDBJ databases">
        <title>Caerostris extrusa draft genome.</title>
        <authorList>
            <person name="Kono N."/>
            <person name="Arakawa K."/>
        </authorList>
    </citation>
    <scope>NUCLEOTIDE SEQUENCE [LARGE SCALE GENOMIC DNA]</scope>
</reference>
<proteinExistence type="predicted"/>
<evidence type="ECO:0000313" key="2">
    <source>
        <dbReference type="Proteomes" id="UP001054945"/>
    </source>
</evidence>
<gene>
    <name evidence="1" type="ORF">CEXT_403931</name>
</gene>
<sequence length="151" mass="17119">MDFVITVSSALLEVHTQDHFFFIVWTTLEGTAFRFDFGELNGTLRFWKRDGRVVLLSASCYSSKCVSSLWNKKLGEEFGNNAVQTVSFPLPHYSPPITPQSGWISTCSCLVIGKGVIGVEIRYRYLPYSYRLLGIGQRLRHDDNGYLVVVN</sequence>
<dbReference type="EMBL" id="BPLR01008136">
    <property type="protein sequence ID" value="GIY22346.1"/>
    <property type="molecule type" value="Genomic_DNA"/>
</dbReference>
<comment type="caution">
    <text evidence="1">The sequence shown here is derived from an EMBL/GenBank/DDBJ whole genome shotgun (WGS) entry which is preliminary data.</text>
</comment>
<evidence type="ECO:0000313" key="1">
    <source>
        <dbReference type="EMBL" id="GIY22346.1"/>
    </source>
</evidence>
<accession>A0AAV4RPS7</accession>
<organism evidence="1 2">
    <name type="scientific">Caerostris extrusa</name>
    <name type="common">Bark spider</name>
    <name type="synonym">Caerostris bankana</name>
    <dbReference type="NCBI Taxonomy" id="172846"/>
    <lineage>
        <taxon>Eukaryota</taxon>
        <taxon>Metazoa</taxon>
        <taxon>Ecdysozoa</taxon>
        <taxon>Arthropoda</taxon>
        <taxon>Chelicerata</taxon>
        <taxon>Arachnida</taxon>
        <taxon>Araneae</taxon>
        <taxon>Araneomorphae</taxon>
        <taxon>Entelegynae</taxon>
        <taxon>Araneoidea</taxon>
        <taxon>Araneidae</taxon>
        <taxon>Caerostris</taxon>
    </lineage>
</organism>